<feature type="active site" description="Nucleophile" evidence="3">
    <location>
        <position position="139"/>
    </location>
</feature>
<reference evidence="5" key="1">
    <citation type="submission" date="2021-03" db="EMBL/GenBank/DDBJ databases">
        <title>Taxonomic study of Clostridium polyendosporum from meadow-gley soil under rice.</title>
        <authorList>
            <person name="Kobayashi H."/>
            <person name="Tanizawa Y."/>
            <person name="Yagura M."/>
        </authorList>
    </citation>
    <scope>NUCLEOTIDE SEQUENCE</scope>
    <source>
        <strain evidence="5">JCM 30710</strain>
    </source>
</reference>
<dbReference type="Proteomes" id="UP000679179">
    <property type="component" value="Unassembled WGS sequence"/>
</dbReference>
<gene>
    <name evidence="5" type="ORF">CPJCM30710_28820</name>
</gene>
<dbReference type="Gene3D" id="3.20.20.80">
    <property type="entry name" value="Glycosidases"/>
    <property type="match status" value="1"/>
</dbReference>
<dbReference type="InterPro" id="IPR001360">
    <property type="entry name" value="Glyco_hydro_1"/>
</dbReference>
<evidence type="ECO:0008006" key="7">
    <source>
        <dbReference type="Google" id="ProtNLM"/>
    </source>
</evidence>
<evidence type="ECO:0000313" key="6">
    <source>
        <dbReference type="Proteomes" id="UP000679179"/>
    </source>
</evidence>
<evidence type="ECO:0000313" key="5">
    <source>
        <dbReference type="EMBL" id="GIM30216.1"/>
    </source>
</evidence>
<organism evidence="5 6">
    <name type="scientific">Clostridium polyendosporum</name>
    <dbReference type="NCBI Taxonomy" id="69208"/>
    <lineage>
        <taxon>Bacteria</taxon>
        <taxon>Bacillati</taxon>
        <taxon>Bacillota</taxon>
        <taxon>Clostridia</taxon>
        <taxon>Eubacteriales</taxon>
        <taxon>Clostridiaceae</taxon>
        <taxon>Clostridium</taxon>
    </lineage>
</organism>
<dbReference type="GO" id="GO:0005829">
    <property type="term" value="C:cytosol"/>
    <property type="evidence" value="ECO:0007669"/>
    <property type="project" value="TreeGrafter"/>
</dbReference>
<dbReference type="PROSITE" id="PS00572">
    <property type="entry name" value="GLYCOSYL_HYDROL_F1_1"/>
    <property type="match status" value="1"/>
</dbReference>
<evidence type="ECO:0000256" key="3">
    <source>
        <dbReference type="PROSITE-ProRule" id="PRU10055"/>
    </source>
</evidence>
<keyword evidence="2" id="KW-0326">Glycosidase</keyword>
<evidence type="ECO:0000256" key="2">
    <source>
        <dbReference type="ARBA" id="ARBA00023295"/>
    </source>
</evidence>
<dbReference type="AlphaFoldDB" id="A0A919S1H1"/>
<dbReference type="Pfam" id="PF00232">
    <property type="entry name" value="Glyco_hydro_1"/>
    <property type="match status" value="1"/>
</dbReference>
<dbReference type="InterPro" id="IPR017853">
    <property type="entry name" value="GH"/>
</dbReference>
<dbReference type="SUPFAM" id="SSF51445">
    <property type="entry name" value="(Trans)glycosidases"/>
    <property type="match status" value="1"/>
</dbReference>
<name>A0A919S1H1_9CLOT</name>
<accession>A0A919S1H1</accession>
<protein>
    <recommendedName>
        <fullName evidence="7">6-phospho-beta-glucosidase</fullName>
    </recommendedName>
</protein>
<dbReference type="GO" id="GO:0016052">
    <property type="term" value="P:carbohydrate catabolic process"/>
    <property type="evidence" value="ECO:0007669"/>
    <property type="project" value="TreeGrafter"/>
</dbReference>
<dbReference type="EMBL" id="BOPZ01000030">
    <property type="protein sequence ID" value="GIM30216.1"/>
    <property type="molecule type" value="Genomic_DNA"/>
</dbReference>
<dbReference type="PANTHER" id="PTHR10353">
    <property type="entry name" value="GLYCOSYL HYDROLASE"/>
    <property type="match status" value="1"/>
</dbReference>
<dbReference type="InterPro" id="IPR018120">
    <property type="entry name" value="Glyco_hydro_1_AS"/>
</dbReference>
<proteinExistence type="inferred from homology"/>
<dbReference type="PRINTS" id="PR00131">
    <property type="entry name" value="GLHYDRLASE1"/>
</dbReference>
<sequence length="241" mass="28205">MGGMVTYLTTYPATCKPEDVLANQQVKELFNDLYFDVYAKGEYPASITHKLTNKNIMPVFEKGHVELLKENTVDYLTFSYYQSKVVKYTDESEKSIIPGITTNPYLKINEWGWAIDPIGLRIALNDIYARYKTPIFITENGIGVQEELNENYTVEDDYRMEYLKQHIEQMKLSMEEGVEVIGYLTWGSTDILSSQGEMKKRYGFIYVNRDETDLKDLKRYRKKSFEWFKKVIATNGKDLEY</sequence>
<comment type="similarity">
    <text evidence="1 4">Belongs to the glycosyl hydrolase 1 family.</text>
</comment>
<keyword evidence="2" id="KW-0378">Hydrolase</keyword>
<comment type="caution">
    <text evidence="5">The sequence shown here is derived from an EMBL/GenBank/DDBJ whole genome shotgun (WGS) entry which is preliminary data.</text>
</comment>
<evidence type="ECO:0000256" key="4">
    <source>
        <dbReference type="RuleBase" id="RU003690"/>
    </source>
</evidence>
<dbReference type="PANTHER" id="PTHR10353:SF136">
    <property type="entry name" value="ARYL-PHOSPHO-BETA-D-GLUCOSIDASE BGLC"/>
    <property type="match status" value="1"/>
</dbReference>
<dbReference type="GO" id="GO:0008422">
    <property type="term" value="F:beta-glucosidase activity"/>
    <property type="evidence" value="ECO:0007669"/>
    <property type="project" value="TreeGrafter"/>
</dbReference>
<keyword evidence="6" id="KW-1185">Reference proteome</keyword>
<evidence type="ECO:0000256" key="1">
    <source>
        <dbReference type="ARBA" id="ARBA00010838"/>
    </source>
</evidence>